<sequence>MVKSTAVAVLATVGVACAFAPASAPSRPTSSLRMANNAWHRKDFQIAPSILSADMAKLGEEVDNAMAAGADVVHFDVMDNHYVPNLTIGPLVCKALRNHGVKNDIDVHLMVSPVDRIVGDFAEAGASYITFHPEASPHVDRTLQLIKSTGCKSGLVFNPATPLDFAKYVLDKVDIILLMSVNPGFGGQAFIPATLDKLREARAMIDESGFDIRLEIDGGVTQNNIKEIAEAGADMFVAGSAVFKNPRTVEAYTDTITKLRAELAAAQIGKALQKA</sequence>
<dbReference type="SUPFAM" id="SSF51366">
    <property type="entry name" value="Ribulose-phoshate binding barrel"/>
    <property type="match status" value="1"/>
</dbReference>
<dbReference type="FunFam" id="3.20.20.70:FF:000004">
    <property type="entry name" value="Ribulose-phosphate 3-epimerase"/>
    <property type="match status" value="1"/>
</dbReference>
<dbReference type="PROSITE" id="PS01086">
    <property type="entry name" value="RIBUL_P_3_EPIMER_2"/>
    <property type="match status" value="1"/>
</dbReference>
<dbReference type="Gene3D" id="3.20.20.70">
    <property type="entry name" value="Aldolase class I"/>
    <property type="match status" value="1"/>
</dbReference>
<feature type="binding site" evidence="12">
    <location>
        <position position="76"/>
    </location>
    <ligand>
        <name>a divalent metal cation</name>
        <dbReference type="ChEBI" id="CHEBI:60240"/>
    </ligand>
</feature>
<dbReference type="NCBIfam" id="TIGR01163">
    <property type="entry name" value="rpe"/>
    <property type="match status" value="1"/>
</dbReference>
<name>A0A835YRZ4_9STRA</name>
<feature type="binding site" evidence="13">
    <location>
        <position position="219"/>
    </location>
    <ligand>
        <name>substrate</name>
    </ligand>
</feature>
<feature type="chain" id="PRO_5032557213" description="Ribulose-phosphate 3-epimerase" evidence="14">
    <location>
        <begin position="19"/>
        <end position="275"/>
    </location>
</feature>
<evidence type="ECO:0000256" key="12">
    <source>
        <dbReference type="PIRSR" id="PIRSR001461-2"/>
    </source>
</evidence>
<evidence type="ECO:0000256" key="8">
    <source>
        <dbReference type="ARBA" id="ARBA00022723"/>
    </source>
</evidence>
<evidence type="ECO:0000313" key="16">
    <source>
        <dbReference type="Proteomes" id="UP000664859"/>
    </source>
</evidence>
<feature type="binding site" evidence="12">
    <location>
        <position position="74"/>
    </location>
    <ligand>
        <name>a divalent metal cation</name>
        <dbReference type="ChEBI" id="CHEBI:60240"/>
    </ligand>
</feature>
<comment type="cofactor">
    <cofactor evidence="4">
        <name>Zn(2+)</name>
        <dbReference type="ChEBI" id="CHEBI:29105"/>
    </cofactor>
</comment>
<dbReference type="GO" id="GO:0004750">
    <property type="term" value="F:D-ribulose-phosphate 3-epimerase activity"/>
    <property type="evidence" value="ECO:0007669"/>
    <property type="project" value="UniProtKB-EC"/>
</dbReference>
<evidence type="ECO:0000256" key="11">
    <source>
        <dbReference type="PIRSR" id="PIRSR001461-1"/>
    </source>
</evidence>
<dbReference type="CDD" id="cd00429">
    <property type="entry name" value="RPE"/>
    <property type="match status" value="1"/>
</dbReference>
<dbReference type="GO" id="GO:0046872">
    <property type="term" value="F:metal ion binding"/>
    <property type="evidence" value="ECO:0007669"/>
    <property type="project" value="UniProtKB-KW"/>
</dbReference>
<dbReference type="AlphaFoldDB" id="A0A835YRZ4"/>
<feature type="signal peptide" evidence="14">
    <location>
        <begin position="1"/>
        <end position="18"/>
    </location>
</feature>
<dbReference type="PROSITE" id="PS01085">
    <property type="entry name" value="RIBUL_P_3_EPIMER_1"/>
    <property type="match status" value="1"/>
</dbReference>
<dbReference type="PANTHER" id="PTHR11749">
    <property type="entry name" value="RIBULOSE-5-PHOSPHATE-3-EPIMERASE"/>
    <property type="match status" value="1"/>
</dbReference>
<protein>
    <recommendedName>
        <fullName evidence="7 10">Ribulose-phosphate 3-epimerase</fullName>
        <ecNumber evidence="7 10">5.1.3.1</ecNumber>
    </recommendedName>
</protein>
<feature type="binding site" evidence="13">
    <location>
        <begin position="184"/>
        <end position="187"/>
    </location>
    <ligand>
        <name>substrate</name>
    </ligand>
</feature>
<evidence type="ECO:0000256" key="9">
    <source>
        <dbReference type="ARBA" id="ARBA00023235"/>
    </source>
</evidence>
<dbReference type="InterPro" id="IPR011060">
    <property type="entry name" value="RibuloseP-bd_barrel"/>
</dbReference>
<dbReference type="PROSITE" id="PS51257">
    <property type="entry name" value="PROKAR_LIPOPROTEIN"/>
    <property type="match status" value="1"/>
</dbReference>
<dbReference type="GO" id="GO:0005975">
    <property type="term" value="P:carbohydrate metabolic process"/>
    <property type="evidence" value="ECO:0007669"/>
    <property type="project" value="InterPro"/>
</dbReference>
<evidence type="ECO:0000256" key="7">
    <source>
        <dbReference type="ARBA" id="ARBA00013188"/>
    </source>
</evidence>
<accession>A0A835YRZ4</accession>
<keyword evidence="8 12" id="KW-0479">Metal-binding</keyword>
<feature type="binding site" evidence="13">
    <location>
        <position position="49"/>
    </location>
    <ligand>
        <name>substrate</name>
    </ligand>
</feature>
<keyword evidence="12" id="KW-0862">Zinc</keyword>
<keyword evidence="12" id="KW-0464">Manganese</keyword>
<keyword evidence="9 10" id="KW-0413">Isomerase</keyword>
<dbReference type="Pfam" id="PF00834">
    <property type="entry name" value="Ribul_P_3_epim"/>
    <property type="match status" value="1"/>
</dbReference>
<feature type="binding site" evidence="12">
    <location>
        <position position="108"/>
    </location>
    <ligand>
        <name>a divalent metal cation</name>
        <dbReference type="ChEBI" id="CHEBI:60240"/>
    </ligand>
</feature>
<comment type="cofactor">
    <cofactor evidence="12">
        <name>a divalent metal cation</name>
        <dbReference type="ChEBI" id="CHEBI:60240"/>
    </cofactor>
    <text evidence="12">Binds 1 divalent metal cation per subunit.</text>
</comment>
<dbReference type="EC" id="5.1.3.1" evidence="7 10"/>
<dbReference type="PIRSF" id="PIRSF001461">
    <property type="entry name" value="RPE"/>
    <property type="match status" value="1"/>
</dbReference>
<evidence type="ECO:0000256" key="14">
    <source>
        <dbReference type="SAM" id="SignalP"/>
    </source>
</evidence>
<comment type="similarity">
    <text evidence="6 10">Belongs to the ribulose-phosphate 3-epimerase family.</text>
</comment>
<dbReference type="InterPro" id="IPR013785">
    <property type="entry name" value="Aldolase_TIM"/>
</dbReference>
<evidence type="ECO:0000256" key="5">
    <source>
        <dbReference type="ARBA" id="ARBA00001954"/>
    </source>
</evidence>
<comment type="catalytic activity">
    <reaction evidence="1 10">
        <text>D-ribulose 5-phosphate = D-xylulose 5-phosphate</text>
        <dbReference type="Rhea" id="RHEA:13677"/>
        <dbReference type="ChEBI" id="CHEBI:57737"/>
        <dbReference type="ChEBI" id="CHEBI:58121"/>
        <dbReference type="EC" id="5.1.3.1"/>
    </reaction>
</comment>
<feature type="active site" description="Proton acceptor" evidence="11">
    <location>
        <position position="76"/>
    </location>
</feature>
<feature type="active site" description="Proton donor" evidence="11">
    <location>
        <position position="217"/>
    </location>
</feature>
<dbReference type="InterPro" id="IPR026019">
    <property type="entry name" value="Ribul_P_3_epim"/>
</dbReference>
<organism evidence="15 16">
    <name type="scientific">Tribonema minus</name>
    <dbReference type="NCBI Taxonomy" id="303371"/>
    <lineage>
        <taxon>Eukaryota</taxon>
        <taxon>Sar</taxon>
        <taxon>Stramenopiles</taxon>
        <taxon>Ochrophyta</taxon>
        <taxon>PX clade</taxon>
        <taxon>Xanthophyceae</taxon>
        <taxon>Tribonematales</taxon>
        <taxon>Tribonemataceae</taxon>
        <taxon>Tribonema</taxon>
    </lineage>
</organism>
<dbReference type="GO" id="GO:0006098">
    <property type="term" value="P:pentose-phosphate shunt"/>
    <property type="evidence" value="ECO:0007669"/>
    <property type="project" value="InterPro"/>
</dbReference>
<evidence type="ECO:0000256" key="3">
    <source>
        <dbReference type="ARBA" id="ARBA00001941"/>
    </source>
</evidence>
<comment type="cofactor">
    <cofactor evidence="5">
        <name>Fe(2+)</name>
        <dbReference type="ChEBI" id="CHEBI:29033"/>
    </cofactor>
</comment>
<comment type="cofactor">
    <cofactor evidence="2">
        <name>Mn(2+)</name>
        <dbReference type="ChEBI" id="CHEBI:29035"/>
    </cofactor>
</comment>
<dbReference type="HAMAP" id="MF_02227">
    <property type="entry name" value="RPE"/>
    <property type="match status" value="1"/>
</dbReference>
<dbReference type="NCBIfam" id="NF004076">
    <property type="entry name" value="PRK05581.1-4"/>
    <property type="match status" value="1"/>
</dbReference>
<dbReference type="InterPro" id="IPR000056">
    <property type="entry name" value="Ribul_P_3_epim-like"/>
</dbReference>
<reference evidence="15" key="1">
    <citation type="submission" date="2021-02" db="EMBL/GenBank/DDBJ databases">
        <title>First Annotated Genome of the Yellow-green Alga Tribonema minus.</title>
        <authorList>
            <person name="Mahan K.M."/>
        </authorList>
    </citation>
    <scope>NUCLEOTIDE SEQUENCE</scope>
    <source>
        <strain evidence="15">UTEX B ZZ1240</strain>
    </source>
</reference>
<dbReference type="GO" id="GO:0005737">
    <property type="term" value="C:cytoplasm"/>
    <property type="evidence" value="ECO:0007669"/>
    <property type="project" value="UniProtKB-ARBA"/>
</dbReference>
<evidence type="ECO:0000256" key="6">
    <source>
        <dbReference type="ARBA" id="ARBA00009541"/>
    </source>
</evidence>
<evidence type="ECO:0000256" key="2">
    <source>
        <dbReference type="ARBA" id="ARBA00001936"/>
    </source>
</evidence>
<keyword evidence="14" id="KW-0732">Signal</keyword>
<keyword evidence="12" id="KW-0170">Cobalt</keyword>
<evidence type="ECO:0000256" key="13">
    <source>
        <dbReference type="PIRSR" id="PIRSR001461-3"/>
    </source>
</evidence>
<evidence type="ECO:0000256" key="4">
    <source>
        <dbReference type="ARBA" id="ARBA00001947"/>
    </source>
</evidence>
<feature type="binding site" evidence="12">
    <location>
        <position position="217"/>
    </location>
    <ligand>
        <name>a divalent metal cation</name>
        <dbReference type="ChEBI" id="CHEBI:60240"/>
    </ligand>
</feature>
<dbReference type="EMBL" id="JAFCMP010000412">
    <property type="protein sequence ID" value="KAG5180081.1"/>
    <property type="molecule type" value="Genomic_DNA"/>
</dbReference>
<feature type="binding site" evidence="13">
    <location>
        <position position="108"/>
    </location>
    <ligand>
        <name>substrate</name>
    </ligand>
</feature>
<dbReference type="Proteomes" id="UP000664859">
    <property type="component" value="Unassembled WGS sequence"/>
</dbReference>
<comment type="cofactor">
    <cofactor evidence="3">
        <name>Co(2+)</name>
        <dbReference type="ChEBI" id="CHEBI:48828"/>
    </cofactor>
</comment>
<evidence type="ECO:0000313" key="15">
    <source>
        <dbReference type="EMBL" id="KAG5180081.1"/>
    </source>
</evidence>
<comment type="caution">
    <text evidence="15">The sequence shown here is derived from an EMBL/GenBank/DDBJ whole genome shotgun (WGS) entry which is preliminary data.</text>
</comment>
<keyword evidence="16" id="KW-1185">Reference proteome</keyword>
<gene>
    <name evidence="15" type="ORF">JKP88DRAFT_200564</name>
</gene>
<feature type="binding site" evidence="13">
    <location>
        <begin position="239"/>
        <end position="240"/>
    </location>
    <ligand>
        <name>substrate</name>
    </ligand>
</feature>
<keyword evidence="10" id="KW-0119">Carbohydrate metabolism</keyword>
<proteinExistence type="inferred from homology"/>
<evidence type="ECO:0000256" key="1">
    <source>
        <dbReference type="ARBA" id="ARBA00001782"/>
    </source>
</evidence>
<evidence type="ECO:0000256" key="10">
    <source>
        <dbReference type="PIRNR" id="PIRNR001461"/>
    </source>
</evidence>
<dbReference type="OrthoDB" id="1927044at2759"/>